<dbReference type="EMBL" id="MFTJ01000025">
    <property type="protein sequence ID" value="OGI65587.1"/>
    <property type="molecule type" value="Genomic_DNA"/>
</dbReference>
<dbReference type="InterPro" id="IPR041633">
    <property type="entry name" value="Polbeta"/>
</dbReference>
<sequence>MGKVELGVEENWTKDLNILVSFTLTDMKKEKNILQLFFNEPTKHWHFEEILDAARISRPQAVLWLKKGVREKIIKRIKPRRRQSYYCAYYQNAKYQIKKRLFALEMLENVGFLSHLNALPNVKTVILFGSLNRWDWHSNSDIDVFIYGDPAGLELYKYRIVLHREIEMFICIDEKELYEFNPALLHNVAEGYIIKGNLDFMQVRV</sequence>
<name>A0A1F6V7E2_9BACT</name>
<dbReference type="Gene3D" id="3.30.460.10">
    <property type="entry name" value="Beta Polymerase, domain 2"/>
    <property type="match status" value="1"/>
</dbReference>
<comment type="caution">
    <text evidence="2">The sequence shown here is derived from an EMBL/GenBank/DDBJ whole genome shotgun (WGS) entry which is preliminary data.</text>
</comment>
<dbReference type="Proteomes" id="UP000178700">
    <property type="component" value="Unassembled WGS sequence"/>
</dbReference>
<reference evidence="2 3" key="1">
    <citation type="journal article" date="2016" name="Nat. Commun.">
        <title>Thousands of microbial genomes shed light on interconnected biogeochemical processes in an aquifer system.</title>
        <authorList>
            <person name="Anantharaman K."/>
            <person name="Brown C.T."/>
            <person name="Hug L.A."/>
            <person name="Sharon I."/>
            <person name="Castelle C.J."/>
            <person name="Probst A.J."/>
            <person name="Thomas B.C."/>
            <person name="Singh A."/>
            <person name="Wilkins M.J."/>
            <person name="Karaoz U."/>
            <person name="Brodie E.L."/>
            <person name="Williams K.H."/>
            <person name="Hubbard S.S."/>
            <person name="Banfield J.F."/>
        </authorList>
    </citation>
    <scope>NUCLEOTIDE SEQUENCE [LARGE SCALE GENOMIC DNA]</scope>
</reference>
<evidence type="ECO:0000259" key="1">
    <source>
        <dbReference type="Pfam" id="PF18765"/>
    </source>
</evidence>
<protein>
    <recommendedName>
        <fullName evidence="1">Polymerase beta nucleotidyltransferase domain-containing protein</fullName>
    </recommendedName>
</protein>
<dbReference type="CDD" id="cd05403">
    <property type="entry name" value="NT_KNTase_like"/>
    <property type="match status" value="1"/>
</dbReference>
<proteinExistence type="predicted"/>
<dbReference type="Pfam" id="PF18765">
    <property type="entry name" value="Polbeta"/>
    <property type="match status" value="1"/>
</dbReference>
<organism evidence="2 3">
    <name type="scientific">Candidatus Nomurabacteria bacterium RIFCSPHIGHO2_01_FULL_39_10</name>
    <dbReference type="NCBI Taxonomy" id="1801733"/>
    <lineage>
        <taxon>Bacteria</taxon>
        <taxon>Candidatus Nomuraibacteriota</taxon>
    </lineage>
</organism>
<dbReference type="AlphaFoldDB" id="A0A1F6V7E2"/>
<feature type="domain" description="Polymerase beta nucleotidyltransferase" evidence="1">
    <location>
        <begin position="117"/>
        <end position="188"/>
    </location>
</feature>
<evidence type="ECO:0000313" key="2">
    <source>
        <dbReference type="EMBL" id="OGI65587.1"/>
    </source>
</evidence>
<dbReference type="SUPFAM" id="SSF81301">
    <property type="entry name" value="Nucleotidyltransferase"/>
    <property type="match status" value="1"/>
</dbReference>
<evidence type="ECO:0000313" key="3">
    <source>
        <dbReference type="Proteomes" id="UP000178700"/>
    </source>
</evidence>
<gene>
    <name evidence="2" type="ORF">A2642_04540</name>
</gene>
<dbReference type="InterPro" id="IPR043519">
    <property type="entry name" value="NT_sf"/>
</dbReference>
<accession>A0A1F6V7E2</accession>